<reference evidence="1" key="1">
    <citation type="submission" date="2023-02" db="EMBL/GenBank/DDBJ databases">
        <title>Colletotrichum kahawae CIFC_Que2 genome sequencing and assembly.</title>
        <authorList>
            <person name="Baroncelli R."/>
        </authorList>
    </citation>
    <scope>NUCLEOTIDE SEQUENCE</scope>
    <source>
        <strain evidence="1">CIFC_Que2</strain>
    </source>
</reference>
<dbReference type="PANTHER" id="PTHR10039">
    <property type="entry name" value="AMELOGENIN"/>
    <property type="match status" value="1"/>
</dbReference>
<evidence type="ECO:0000313" key="2">
    <source>
        <dbReference type="Proteomes" id="UP001281614"/>
    </source>
</evidence>
<dbReference type="AlphaFoldDB" id="A0AAD9Y9N8"/>
<protein>
    <submittedName>
        <fullName evidence="1">NACHT domain-containing protein</fullName>
    </submittedName>
</protein>
<accession>A0AAD9Y9N8</accession>
<dbReference type="EMBL" id="VYYT01000245">
    <property type="protein sequence ID" value="KAK2752961.1"/>
    <property type="molecule type" value="Genomic_DNA"/>
</dbReference>
<dbReference type="PANTHER" id="PTHR10039:SF14">
    <property type="entry name" value="NACHT DOMAIN-CONTAINING PROTEIN"/>
    <property type="match status" value="1"/>
</dbReference>
<organism evidence="1 2">
    <name type="scientific">Colletotrichum kahawae</name>
    <name type="common">Coffee berry disease fungus</name>
    <dbReference type="NCBI Taxonomy" id="34407"/>
    <lineage>
        <taxon>Eukaryota</taxon>
        <taxon>Fungi</taxon>
        <taxon>Dikarya</taxon>
        <taxon>Ascomycota</taxon>
        <taxon>Pezizomycotina</taxon>
        <taxon>Sordariomycetes</taxon>
        <taxon>Hypocreomycetidae</taxon>
        <taxon>Glomerellales</taxon>
        <taxon>Glomerellaceae</taxon>
        <taxon>Colletotrichum</taxon>
        <taxon>Colletotrichum gloeosporioides species complex</taxon>
    </lineage>
</organism>
<keyword evidence="2" id="KW-1185">Reference proteome</keyword>
<name>A0AAD9Y9N8_COLKA</name>
<gene>
    <name evidence="1" type="ORF">CKAH01_06202</name>
</gene>
<sequence length="115" mass="13123">MVDNHDTCKLLISSQDIPSIRIRLKATPSIFLGSQAEHVAKDIKLVVERRLEDIKDTFGLRNSEDLFDQLEKTILNRAEGMFLWVHVVLEILETSSSVKDLKQNIHTLPKSLKEA</sequence>
<evidence type="ECO:0000313" key="1">
    <source>
        <dbReference type="EMBL" id="KAK2752961.1"/>
    </source>
</evidence>
<comment type="caution">
    <text evidence="1">The sequence shown here is derived from an EMBL/GenBank/DDBJ whole genome shotgun (WGS) entry which is preliminary data.</text>
</comment>
<proteinExistence type="predicted"/>
<dbReference type="Proteomes" id="UP001281614">
    <property type="component" value="Unassembled WGS sequence"/>
</dbReference>